<name>A0A0T6LKR6_WENVI</name>
<dbReference type="InterPro" id="IPR001424">
    <property type="entry name" value="SOD_Cu_Zn_dom"/>
</dbReference>
<dbReference type="GO" id="GO:0046872">
    <property type="term" value="F:metal ion binding"/>
    <property type="evidence" value="ECO:0007669"/>
    <property type="project" value="InterPro"/>
</dbReference>
<comment type="similarity">
    <text evidence="1">Belongs to the Cu-Zn superoxide dismutase family.</text>
</comment>
<accession>A0A0T6LKR6</accession>
<dbReference type="RefSeq" id="WP_018385674.1">
    <property type="nucleotide sequence ID" value="NZ_LLZU01000039.1"/>
</dbReference>
<gene>
    <name evidence="4" type="ORF">AQ490_11720</name>
</gene>
<comment type="caution">
    <text evidence="4">The sequence shown here is derived from an EMBL/GenBank/DDBJ whole genome shotgun (WGS) entry which is preliminary data.</text>
</comment>
<feature type="domain" description="Superoxide dismutase copper/zinc binding" evidence="3">
    <location>
        <begin position="55"/>
        <end position="173"/>
    </location>
</feature>
<dbReference type="OrthoDB" id="3297424at2"/>
<sequence length="178" mass="19302">MLGVLLLAGALLVPGTPPGEVLADDHFAPVGATVPKAVTHDVHGVPPGSHVWLAERAGERDTWLTLRVHGLRPDHTYGIHVHTEPCGRQPKDSGPHYQDQVDPRQPSVDPAYANPRNEVWLDLTTDRHGAGEATAHQRWRFRPGQARSVVLHQHGTSTERGHAGTAGDRLACVSVPLR</sequence>
<evidence type="ECO:0000313" key="4">
    <source>
        <dbReference type="EMBL" id="KRV46548.1"/>
    </source>
</evidence>
<feature type="compositionally biased region" description="Basic and acidic residues" evidence="2">
    <location>
        <begin position="86"/>
        <end position="102"/>
    </location>
</feature>
<dbReference type="SUPFAM" id="SSF49329">
    <property type="entry name" value="Cu,Zn superoxide dismutase-like"/>
    <property type="match status" value="1"/>
</dbReference>
<dbReference type="InterPro" id="IPR036423">
    <property type="entry name" value="SOD-like_Cu/Zn_dom_sf"/>
</dbReference>
<dbReference type="Gene3D" id="2.60.40.200">
    <property type="entry name" value="Superoxide dismutase, copper/zinc binding domain"/>
    <property type="match status" value="1"/>
</dbReference>
<evidence type="ECO:0000256" key="2">
    <source>
        <dbReference type="SAM" id="MobiDB-lite"/>
    </source>
</evidence>
<dbReference type="Proteomes" id="UP000050867">
    <property type="component" value="Unassembled WGS sequence"/>
</dbReference>
<dbReference type="STRING" id="76728.AQ490_11720"/>
<dbReference type="eggNOG" id="COG2032">
    <property type="taxonomic scope" value="Bacteria"/>
</dbReference>
<dbReference type="GO" id="GO:0006801">
    <property type="term" value="P:superoxide metabolic process"/>
    <property type="evidence" value="ECO:0007669"/>
    <property type="project" value="InterPro"/>
</dbReference>
<dbReference type="AlphaFoldDB" id="A0A0T6LKR6"/>
<dbReference type="Pfam" id="PF00080">
    <property type="entry name" value="Sod_Cu"/>
    <property type="match status" value="1"/>
</dbReference>
<reference evidence="4 5" key="1">
    <citation type="submission" date="2015-10" db="EMBL/GenBank/DDBJ databases">
        <title>Draft genome sequence of pyrrolomycin-producing Streptomyces vitaminophilus.</title>
        <authorList>
            <person name="Graham D.E."/>
            <person name="Mahan K.M."/>
            <person name="Klingeman D.M."/>
            <person name="Hettich R.L."/>
            <person name="Parry R.J."/>
        </authorList>
    </citation>
    <scope>NUCLEOTIDE SEQUENCE [LARGE SCALE GENOMIC DNA]</scope>
    <source>
        <strain evidence="4 5">ATCC 31673</strain>
    </source>
</reference>
<organism evidence="4 5">
    <name type="scientific">Wenjunlia vitaminophila</name>
    <name type="common">Streptomyces vitaminophilus</name>
    <dbReference type="NCBI Taxonomy" id="76728"/>
    <lineage>
        <taxon>Bacteria</taxon>
        <taxon>Bacillati</taxon>
        <taxon>Actinomycetota</taxon>
        <taxon>Actinomycetes</taxon>
        <taxon>Kitasatosporales</taxon>
        <taxon>Streptomycetaceae</taxon>
        <taxon>Wenjunlia</taxon>
    </lineage>
</organism>
<dbReference type="EMBL" id="LLZU01000039">
    <property type="protein sequence ID" value="KRV46548.1"/>
    <property type="molecule type" value="Genomic_DNA"/>
</dbReference>
<keyword evidence="5" id="KW-1185">Reference proteome</keyword>
<protein>
    <submittedName>
        <fullName evidence="4">Superoxide dismutase</fullName>
    </submittedName>
</protein>
<proteinExistence type="inferred from homology"/>
<evidence type="ECO:0000256" key="1">
    <source>
        <dbReference type="ARBA" id="ARBA00010457"/>
    </source>
</evidence>
<feature type="region of interest" description="Disordered" evidence="2">
    <location>
        <begin position="86"/>
        <end position="113"/>
    </location>
</feature>
<evidence type="ECO:0000313" key="5">
    <source>
        <dbReference type="Proteomes" id="UP000050867"/>
    </source>
</evidence>
<evidence type="ECO:0000259" key="3">
    <source>
        <dbReference type="Pfam" id="PF00080"/>
    </source>
</evidence>